<organism evidence="4 5">
    <name type="scientific">Pyronema omphalodes (strain CBS 100304)</name>
    <name type="common">Pyronema confluens</name>
    <dbReference type="NCBI Taxonomy" id="1076935"/>
    <lineage>
        <taxon>Eukaryota</taxon>
        <taxon>Fungi</taxon>
        <taxon>Dikarya</taxon>
        <taxon>Ascomycota</taxon>
        <taxon>Pezizomycotina</taxon>
        <taxon>Pezizomycetes</taxon>
        <taxon>Pezizales</taxon>
        <taxon>Pyronemataceae</taxon>
        <taxon>Pyronema</taxon>
    </lineage>
</organism>
<proteinExistence type="predicted"/>
<dbReference type="OMA" id="PDTQFAY"/>
<dbReference type="GO" id="GO:0016491">
    <property type="term" value="F:oxidoreductase activity"/>
    <property type="evidence" value="ECO:0007669"/>
    <property type="project" value="InterPro"/>
</dbReference>
<dbReference type="OrthoDB" id="6132182at2759"/>
<dbReference type="Pfam" id="PF00264">
    <property type="entry name" value="Tyrosinase"/>
    <property type="match status" value="1"/>
</dbReference>
<sequence>MPCAGSPYHGFTCYPNHCPSSAVNQCSYLSSQSLQSPIHNPERMRILTTPRRALTTPEKRDYISAVQCLQSQPSNLTSLLPGSISRFEDFLGTHIVSTNSVHFVGHFQPWHQYLVATYERELRQKCGYKGAQPYWDWTLDVTTNSSIFSAPVLDPDTGFGGNGPYVNNAFTPRLAIPGRTGGGCITSGPFANLTLHLGPGTNVENNPHCLTRDISPLVTNKALSFAAVNATLDAADFCSFDIAHGGVHLGIGGELGTIADVYSSPGDPLFYLHHAQMDRLWWKWQQMDPERRLKDIAGPDTGSRIRLISKGTGRLQECHDGF</sequence>
<dbReference type="SUPFAM" id="SSF48056">
    <property type="entry name" value="Di-copper centre-containing domain"/>
    <property type="match status" value="1"/>
</dbReference>
<dbReference type="PANTHER" id="PTHR11474:SF126">
    <property type="entry name" value="TYROSINASE-LIKE PROTEIN TYR-1-RELATED"/>
    <property type="match status" value="1"/>
</dbReference>
<keyword evidence="5" id="KW-1185">Reference proteome</keyword>
<dbReference type="Gene3D" id="1.10.1280.10">
    <property type="entry name" value="Di-copper center containing domain from catechol oxidase"/>
    <property type="match status" value="1"/>
</dbReference>
<evidence type="ECO:0000313" key="5">
    <source>
        <dbReference type="Proteomes" id="UP000018144"/>
    </source>
</evidence>
<dbReference type="InterPro" id="IPR008922">
    <property type="entry name" value="Di-copper_centre_dom_sf"/>
</dbReference>
<dbReference type="EMBL" id="HF936318">
    <property type="protein sequence ID" value="CCX16160.1"/>
    <property type="molecule type" value="Genomic_DNA"/>
</dbReference>
<dbReference type="InterPro" id="IPR002227">
    <property type="entry name" value="Tyrosinase_Cu-bd"/>
</dbReference>
<evidence type="ECO:0000256" key="1">
    <source>
        <dbReference type="ARBA" id="ARBA00022723"/>
    </source>
</evidence>
<dbReference type="Proteomes" id="UP000018144">
    <property type="component" value="Unassembled WGS sequence"/>
</dbReference>
<protein>
    <submittedName>
        <fullName evidence="4">Similar to Tyrosinase acc. no. P55023</fullName>
    </submittedName>
</protein>
<evidence type="ECO:0000313" key="4">
    <source>
        <dbReference type="EMBL" id="CCX16160.1"/>
    </source>
</evidence>
<dbReference type="AlphaFoldDB" id="U4LBJ4"/>
<dbReference type="InterPro" id="IPR050316">
    <property type="entry name" value="Tyrosinase/Hemocyanin"/>
</dbReference>
<name>U4LBJ4_PYROM</name>
<dbReference type="GO" id="GO:0046872">
    <property type="term" value="F:metal ion binding"/>
    <property type="evidence" value="ECO:0007669"/>
    <property type="project" value="UniProtKB-KW"/>
</dbReference>
<dbReference type="PANTHER" id="PTHR11474">
    <property type="entry name" value="TYROSINASE FAMILY MEMBER"/>
    <property type="match status" value="1"/>
</dbReference>
<accession>U4LBJ4</accession>
<dbReference type="eggNOG" id="ENOG502RM4B">
    <property type="taxonomic scope" value="Eukaryota"/>
</dbReference>
<dbReference type="STRING" id="1076935.U4LBJ4"/>
<keyword evidence="2" id="KW-0186">Copper</keyword>
<gene>
    <name evidence="4" type="ORF">PCON_02691</name>
</gene>
<keyword evidence="1" id="KW-0479">Metal-binding</keyword>
<evidence type="ECO:0000259" key="3">
    <source>
        <dbReference type="PROSITE" id="PS00498"/>
    </source>
</evidence>
<evidence type="ECO:0000256" key="2">
    <source>
        <dbReference type="ARBA" id="ARBA00023008"/>
    </source>
</evidence>
<dbReference type="PROSITE" id="PS00498">
    <property type="entry name" value="TYROSINASE_2"/>
    <property type="match status" value="1"/>
</dbReference>
<reference evidence="4 5" key="1">
    <citation type="journal article" date="2013" name="PLoS Genet.">
        <title>The genome and development-dependent transcriptomes of Pyronema confluens: a window into fungal evolution.</title>
        <authorList>
            <person name="Traeger S."/>
            <person name="Altegoer F."/>
            <person name="Freitag M."/>
            <person name="Gabaldon T."/>
            <person name="Kempken F."/>
            <person name="Kumar A."/>
            <person name="Marcet-Houben M."/>
            <person name="Poggeler S."/>
            <person name="Stajich J.E."/>
            <person name="Nowrousian M."/>
        </authorList>
    </citation>
    <scope>NUCLEOTIDE SEQUENCE [LARGE SCALE GENOMIC DNA]</scope>
    <source>
        <strain evidence="5">CBS 100304</strain>
        <tissue evidence="4">Vegetative mycelium</tissue>
    </source>
</reference>
<feature type="domain" description="Tyrosinase copper-binding" evidence="3">
    <location>
        <begin position="267"/>
        <end position="278"/>
    </location>
</feature>
<dbReference type="PRINTS" id="PR00092">
    <property type="entry name" value="TYROSINASE"/>
</dbReference>